<reference evidence="2" key="1">
    <citation type="journal article" date="2019" name="Int. J. Syst. Evol. Microbiol.">
        <title>The Global Catalogue of Microorganisms (GCM) 10K type strain sequencing project: providing services to taxonomists for standard genome sequencing and annotation.</title>
        <authorList>
            <consortium name="The Broad Institute Genomics Platform"/>
            <consortium name="The Broad Institute Genome Sequencing Center for Infectious Disease"/>
            <person name="Wu L."/>
            <person name="Ma J."/>
        </authorList>
    </citation>
    <scope>NUCLEOTIDE SEQUENCE [LARGE SCALE GENOMIC DNA]</scope>
    <source>
        <strain evidence="2">CGMCC 4.7608</strain>
    </source>
</reference>
<evidence type="ECO:0008006" key="3">
    <source>
        <dbReference type="Google" id="ProtNLM"/>
    </source>
</evidence>
<gene>
    <name evidence="1" type="ORF">ACFO0R_22165</name>
</gene>
<protein>
    <recommendedName>
        <fullName evidence="3">HTH araC/xylS-type domain-containing protein</fullName>
    </recommendedName>
</protein>
<evidence type="ECO:0000313" key="2">
    <source>
        <dbReference type="Proteomes" id="UP001595999"/>
    </source>
</evidence>
<sequence length="176" mass="20293">MEKSTLPVILQMMDTVPFFENVTSSHPALESDGTFCNSLESFEHRIRSEEWESVRSEAAAQLSLTLNRKFQNQYQEWNSVAKAARLFFDERIATKLRQFEQAHGLKSLADDIGYDISHIIIEEYFVKRVGIKRMLFSRLLDVYKQGRIPCGYTVFPEKNHAQPVGKIISFSPPSIM</sequence>
<dbReference type="Proteomes" id="UP001595999">
    <property type="component" value="Unassembled WGS sequence"/>
</dbReference>
<dbReference type="RefSeq" id="WP_231462038.1">
    <property type="nucleotide sequence ID" value="NZ_JAJOHW010000056.1"/>
</dbReference>
<keyword evidence="2" id="KW-1185">Reference proteome</keyword>
<accession>A0ABV9A074</accession>
<proteinExistence type="predicted"/>
<dbReference type="EMBL" id="JBHSEK010000025">
    <property type="protein sequence ID" value="MFC4492324.1"/>
    <property type="molecule type" value="Genomic_DNA"/>
</dbReference>
<comment type="caution">
    <text evidence="1">The sequence shown here is derived from an EMBL/GenBank/DDBJ whole genome shotgun (WGS) entry which is preliminary data.</text>
</comment>
<name>A0ABV9A074_9NEIS</name>
<organism evidence="1 2">
    <name type="scientific">Chromobacterium aquaticum</name>
    <dbReference type="NCBI Taxonomy" id="467180"/>
    <lineage>
        <taxon>Bacteria</taxon>
        <taxon>Pseudomonadati</taxon>
        <taxon>Pseudomonadota</taxon>
        <taxon>Betaproteobacteria</taxon>
        <taxon>Neisseriales</taxon>
        <taxon>Chromobacteriaceae</taxon>
        <taxon>Chromobacterium</taxon>
    </lineage>
</organism>
<evidence type="ECO:0000313" key="1">
    <source>
        <dbReference type="EMBL" id="MFC4492324.1"/>
    </source>
</evidence>